<name>A0A4V4HIJ9_DENBC</name>
<reference evidence="2 3" key="1">
    <citation type="journal article" date="2019" name="Nat. Ecol. Evol.">
        <title>Megaphylogeny resolves global patterns of mushroom evolution.</title>
        <authorList>
            <person name="Varga T."/>
            <person name="Krizsan K."/>
            <person name="Foldi C."/>
            <person name="Dima B."/>
            <person name="Sanchez-Garcia M."/>
            <person name="Sanchez-Ramirez S."/>
            <person name="Szollosi G.J."/>
            <person name="Szarkandi J.G."/>
            <person name="Papp V."/>
            <person name="Albert L."/>
            <person name="Andreopoulos W."/>
            <person name="Angelini C."/>
            <person name="Antonin V."/>
            <person name="Barry K.W."/>
            <person name="Bougher N.L."/>
            <person name="Buchanan P."/>
            <person name="Buyck B."/>
            <person name="Bense V."/>
            <person name="Catcheside P."/>
            <person name="Chovatia M."/>
            <person name="Cooper J."/>
            <person name="Damon W."/>
            <person name="Desjardin D."/>
            <person name="Finy P."/>
            <person name="Geml J."/>
            <person name="Haridas S."/>
            <person name="Hughes K."/>
            <person name="Justo A."/>
            <person name="Karasinski D."/>
            <person name="Kautmanova I."/>
            <person name="Kiss B."/>
            <person name="Kocsube S."/>
            <person name="Kotiranta H."/>
            <person name="LaButti K.M."/>
            <person name="Lechner B.E."/>
            <person name="Liimatainen K."/>
            <person name="Lipzen A."/>
            <person name="Lukacs Z."/>
            <person name="Mihaltcheva S."/>
            <person name="Morgado L.N."/>
            <person name="Niskanen T."/>
            <person name="Noordeloos M.E."/>
            <person name="Ohm R.A."/>
            <person name="Ortiz-Santana B."/>
            <person name="Ovrebo C."/>
            <person name="Racz N."/>
            <person name="Riley R."/>
            <person name="Savchenko A."/>
            <person name="Shiryaev A."/>
            <person name="Soop K."/>
            <person name="Spirin V."/>
            <person name="Szebenyi C."/>
            <person name="Tomsovsky M."/>
            <person name="Tulloss R.E."/>
            <person name="Uehling J."/>
            <person name="Grigoriev I.V."/>
            <person name="Vagvolgyi C."/>
            <person name="Papp T."/>
            <person name="Martin F.M."/>
            <person name="Miettinen O."/>
            <person name="Hibbett D.S."/>
            <person name="Nagy L.G."/>
        </authorList>
    </citation>
    <scope>NUCLEOTIDE SEQUENCE [LARGE SCALE GENOMIC DNA]</scope>
    <source>
        <strain evidence="2 3">CBS 962.96</strain>
    </source>
</reference>
<evidence type="ECO:0000256" key="1">
    <source>
        <dbReference type="SAM" id="MobiDB-lite"/>
    </source>
</evidence>
<feature type="compositionally biased region" description="Basic and acidic residues" evidence="1">
    <location>
        <begin position="39"/>
        <end position="58"/>
    </location>
</feature>
<keyword evidence="3" id="KW-1185">Reference proteome</keyword>
<feature type="region of interest" description="Disordered" evidence="1">
    <location>
        <begin position="102"/>
        <end position="126"/>
    </location>
</feature>
<proteinExistence type="predicted"/>
<dbReference type="AlphaFoldDB" id="A0A4V4HIJ9"/>
<dbReference type="EMBL" id="ML179040">
    <property type="protein sequence ID" value="THV06876.1"/>
    <property type="molecule type" value="Genomic_DNA"/>
</dbReference>
<evidence type="ECO:0000313" key="3">
    <source>
        <dbReference type="Proteomes" id="UP000297245"/>
    </source>
</evidence>
<protein>
    <submittedName>
        <fullName evidence="2">Uncharacterized protein</fullName>
    </submittedName>
</protein>
<sequence length="126" mass="14152">MAKSDAANPAIGTKGKRRKHFLEQNDAMQLANSIANVQEEKAMERAEKRHQERAESTKSKSPRKSASKTRLLEIKAQIASDRAKKKKRLKAAPTNTVTEVAERDILRSGSRHLTRKNTSKKRVSFG</sequence>
<feature type="region of interest" description="Disordered" evidence="1">
    <location>
        <begin position="1"/>
        <end position="21"/>
    </location>
</feature>
<evidence type="ECO:0000313" key="2">
    <source>
        <dbReference type="EMBL" id="THV06876.1"/>
    </source>
</evidence>
<gene>
    <name evidence="2" type="ORF">K435DRAFT_960139</name>
</gene>
<dbReference type="Proteomes" id="UP000297245">
    <property type="component" value="Unassembled WGS sequence"/>
</dbReference>
<accession>A0A4V4HIJ9</accession>
<dbReference type="OrthoDB" id="2620452at2759"/>
<organism evidence="2 3">
    <name type="scientific">Dendrothele bispora (strain CBS 962.96)</name>
    <dbReference type="NCBI Taxonomy" id="1314807"/>
    <lineage>
        <taxon>Eukaryota</taxon>
        <taxon>Fungi</taxon>
        <taxon>Dikarya</taxon>
        <taxon>Basidiomycota</taxon>
        <taxon>Agaricomycotina</taxon>
        <taxon>Agaricomycetes</taxon>
        <taxon>Agaricomycetidae</taxon>
        <taxon>Agaricales</taxon>
        <taxon>Agaricales incertae sedis</taxon>
        <taxon>Dendrothele</taxon>
    </lineage>
</organism>
<feature type="compositionally biased region" description="Basic residues" evidence="1">
    <location>
        <begin position="109"/>
        <end position="126"/>
    </location>
</feature>
<feature type="region of interest" description="Disordered" evidence="1">
    <location>
        <begin position="39"/>
        <end position="72"/>
    </location>
</feature>